<feature type="domain" description="Beta-catenin-like protein 1 N-terminal" evidence="7">
    <location>
        <begin position="103"/>
        <end position="210"/>
    </location>
</feature>
<sequence length="608" mass="67517">MADSSNQFPRPIGALKRKLNDPTTSFARSSSKKATKHSEHDSPRGTTNGHATNGSRAAYVQDEPEEDENEQEAGLALPPENDDEDADEPADDEEGRFFGGGVTKEERNVLEFIEQNEDGAPDEEINLAWLKRTALNFERKINKNAELRAKYEDEPMKFVASEADLDSEIKGLSLLSEHHELYPDFVRSGCSDSLVGLLAHDNTDISIAASEVIGDLIDEDSGAPPEDWSLLVKSMLKAELVDLLVSNLGRLDETVETDTAGVYHILNVVENLLSDSANAERLGSKKKLLEWLLRRIKQADEAATQKVSQNRQYTAEILVILTQNHDENATRLIKLGAVDTILQLLSTWRRKDPEKDSDEEEFAENLFDCLATIVKDSGGCEKFIEDEGVELCLIMLKEGKFSRNGSLRVLDHAAGGARGATLCDRLVEEGGLKQLFTTFMKSKKLDRELTEHIIGIFASMLRLLPAGSAARIRTLAKFVEKDYEKCDRLVQLWKDYTSRLNAADAEIGRERKNLSDAEVDANQDEWLSRRMDAGLFPLQTLNVILAWLVAEDGGARKFIVEALTKQGGGGLDTIRRSLQEQLDGIEIEATNEAVSRRDMLNALVGCLT</sequence>
<dbReference type="FunFam" id="1.25.10.10:FF:001136">
    <property type="entry name" value="Beta-catenin-like protein 1"/>
    <property type="match status" value="1"/>
</dbReference>
<keyword evidence="2" id="KW-0597">Phosphoprotein</keyword>
<feature type="compositionally biased region" description="Polar residues" evidence="6">
    <location>
        <begin position="44"/>
        <end position="55"/>
    </location>
</feature>
<dbReference type="InterPro" id="IPR039678">
    <property type="entry name" value="CTNNBL1"/>
</dbReference>
<dbReference type="EMBL" id="JAKLMC020000025">
    <property type="protein sequence ID" value="KAK5950694.1"/>
    <property type="molecule type" value="Genomic_DNA"/>
</dbReference>
<dbReference type="Proteomes" id="UP001316803">
    <property type="component" value="Unassembled WGS sequence"/>
</dbReference>
<comment type="caution">
    <text evidence="8">The sequence shown here is derived from an EMBL/GenBank/DDBJ whole genome shotgun (WGS) entry which is preliminary data.</text>
</comment>
<evidence type="ECO:0000259" key="7">
    <source>
        <dbReference type="SMART" id="SM01156"/>
    </source>
</evidence>
<evidence type="ECO:0000256" key="6">
    <source>
        <dbReference type="SAM" id="MobiDB-lite"/>
    </source>
</evidence>
<keyword evidence="5" id="KW-0539">Nucleus</keyword>
<dbReference type="GO" id="GO:0005681">
    <property type="term" value="C:spliceosomal complex"/>
    <property type="evidence" value="ECO:0007669"/>
    <property type="project" value="TreeGrafter"/>
</dbReference>
<dbReference type="InterPro" id="IPR011989">
    <property type="entry name" value="ARM-like"/>
</dbReference>
<evidence type="ECO:0000256" key="1">
    <source>
        <dbReference type="ARBA" id="ARBA00004123"/>
    </source>
</evidence>
<feature type="region of interest" description="Disordered" evidence="6">
    <location>
        <begin position="1"/>
        <end position="101"/>
    </location>
</feature>
<dbReference type="PANTHER" id="PTHR14978">
    <property type="entry name" value="BETA-CATENIN-LIKE PROTEIN 1 NUCLEAR ASSOCIATED PROTEIN"/>
    <property type="match status" value="1"/>
</dbReference>
<evidence type="ECO:0000256" key="3">
    <source>
        <dbReference type="ARBA" id="ARBA00022737"/>
    </source>
</evidence>
<name>A0AAN8EAL6_9EURO</name>
<accession>A0AAN8EAL6</accession>
<evidence type="ECO:0000256" key="4">
    <source>
        <dbReference type="ARBA" id="ARBA00023054"/>
    </source>
</evidence>
<comment type="subcellular location">
    <subcellularLocation>
        <location evidence="1">Nucleus</location>
    </subcellularLocation>
</comment>
<gene>
    <name evidence="8" type="ORF">OHC33_008361</name>
</gene>
<dbReference type="SMART" id="SM01156">
    <property type="entry name" value="DUF1716"/>
    <property type="match status" value="1"/>
</dbReference>
<feature type="compositionally biased region" description="Acidic residues" evidence="6">
    <location>
        <begin position="80"/>
        <end position="94"/>
    </location>
</feature>
<evidence type="ECO:0000313" key="8">
    <source>
        <dbReference type="EMBL" id="KAK5950694.1"/>
    </source>
</evidence>
<keyword evidence="9" id="KW-1185">Reference proteome</keyword>
<evidence type="ECO:0000313" key="9">
    <source>
        <dbReference type="Proteomes" id="UP001316803"/>
    </source>
</evidence>
<protein>
    <recommendedName>
        <fullName evidence="7">Beta-catenin-like protein 1 N-terminal domain-containing protein</fullName>
    </recommendedName>
</protein>
<dbReference type="Gene3D" id="1.25.10.10">
    <property type="entry name" value="Leucine-rich Repeat Variant"/>
    <property type="match status" value="1"/>
</dbReference>
<keyword evidence="4" id="KW-0175">Coiled coil</keyword>
<reference evidence="8 9" key="1">
    <citation type="submission" date="2022-12" db="EMBL/GenBank/DDBJ databases">
        <title>Genomic features and morphological characterization of a novel Knufia sp. strain isolated from spacecraft assembly facility.</title>
        <authorList>
            <person name="Teixeira M."/>
            <person name="Chander A.M."/>
            <person name="Stajich J.E."/>
            <person name="Venkateswaran K."/>
        </authorList>
    </citation>
    <scope>NUCLEOTIDE SEQUENCE [LARGE SCALE GENOMIC DNA]</scope>
    <source>
        <strain evidence="8 9">FJI-L2-BK-P2</strain>
    </source>
</reference>
<proteinExistence type="predicted"/>
<dbReference type="InterPro" id="IPR016024">
    <property type="entry name" value="ARM-type_fold"/>
</dbReference>
<dbReference type="InterPro" id="IPR013180">
    <property type="entry name" value="CTNNBL1_N"/>
</dbReference>
<dbReference type="AlphaFoldDB" id="A0AAN8EAL6"/>
<dbReference type="GO" id="GO:0010467">
    <property type="term" value="P:gene expression"/>
    <property type="evidence" value="ECO:0007669"/>
    <property type="project" value="UniProtKB-ARBA"/>
</dbReference>
<dbReference type="PANTHER" id="PTHR14978:SF0">
    <property type="entry name" value="BETA-CATENIN-LIKE PROTEIN 1"/>
    <property type="match status" value="1"/>
</dbReference>
<keyword evidence="3" id="KW-0677">Repeat</keyword>
<feature type="compositionally biased region" description="Acidic residues" evidence="6">
    <location>
        <begin position="62"/>
        <end position="71"/>
    </location>
</feature>
<evidence type="ECO:0000256" key="2">
    <source>
        <dbReference type="ARBA" id="ARBA00022553"/>
    </source>
</evidence>
<dbReference type="SUPFAM" id="SSF48371">
    <property type="entry name" value="ARM repeat"/>
    <property type="match status" value="1"/>
</dbReference>
<organism evidence="8 9">
    <name type="scientific">Knufia fluminis</name>
    <dbReference type="NCBI Taxonomy" id="191047"/>
    <lineage>
        <taxon>Eukaryota</taxon>
        <taxon>Fungi</taxon>
        <taxon>Dikarya</taxon>
        <taxon>Ascomycota</taxon>
        <taxon>Pezizomycotina</taxon>
        <taxon>Eurotiomycetes</taxon>
        <taxon>Chaetothyriomycetidae</taxon>
        <taxon>Chaetothyriales</taxon>
        <taxon>Trichomeriaceae</taxon>
        <taxon>Knufia</taxon>
    </lineage>
</organism>
<dbReference type="Pfam" id="PF08216">
    <property type="entry name" value="CTNNBL"/>
    <property type="match status" value="1"/>
</dbReference>
<evidence type="ECO:0000256" key="5">
    <source>
        <dbReference type="ARBA" id="ARBA00023242"/>
    </source>
</evidence>